<dbReference type="InterPro" id="IPR000700">
    <property type="entry name" value="PAS-assoc_C"/>
</dbReference>
<evidence type="ECO:0000256" key="5">
    <source>
        <dbReference type="ARBA" id="ARBA00022679"/>
    </source>
</evidence>
<evidence type="ECO:0000256" key="3">
    <source>
        <dbReference type="ARBA" id="ARBA00012438"/>
    </source>
</evidence>
<sequence>MNSAQPADNILVVDDTPENLRLLTQVLSQRGYVVRPVLEGKSAIAAALVHPPDLILLDILMPQPDGYEVCQLLKSDPRTRDIPIIFLTALSDALDKVKAFSLGAVDYITKPFEVEEVIARIENQLRLRSLQKELEAKNHHLQQEIQNRLLAETALLDRAEELRIQNTLLTDLARSPDLYQGDKTAAFHKLIAAAVNYLDLDRAGVWLYDEPGTRLERFAHFEKNLEGIEAVNPDLLAEYLVSLQTASTDSLTFVCHFDSQNSISCVPQPRSMGCLSLAPIRQDGQTIGLLESARFTPDRLWTPEEENFIRSLADLAAVTLQGAKRQQADRQRQITEEKFSLAFRASPDAIAILSWPECRYLEVNDGFCQQRGYSRTEILGKTSEELNFIVNPEAATAIREQFRQQRSLTNIETQIRTQTGEIKTVLICSEFVEMDGNPGILTFSKDITDRERNRLAIEQQLHRSNLLREITERIRSEIQTQQVFETAANAIGRAFKVCRCLIHTCVEEPVPMIPVIGEYLSPGHSSLKPRTIYLADNPGLERLLFEERAIAYDDVNTDPRLESANSLHRQVTIKSMLSVGIFYQGQANGIISLHQCDRFRQWTAQEIELIEAIAAQLGIAIAQARLLEEEKQARLAFEQQNIQLQREITERRITQEALRHSEQKYRALVDASQDVIWSIDIRGCYTFINPAVEKIYGYTPTATLGCKLTQFVAPEYRKQERKLLERLLQEGEPLLQHETRYQRQDGKQIYVLVNAIALRDSEGRIRGATGTTIDITERRQQEEALRAMVEGSAAAGGMEYFRSCVRSIAKVLQVKYALLAEYSNSTQNRVRSLAFWTGSSWSAPIEYELPGTPCEVVLKTSQTCYYSQSLQNLFPSDLGLVTLNAESYLGLPIQTAQGEILGYLAILDDKPMFATAHTESILKLFADRAAVEIQRLKSEQALQQSEQRFRAIFHSMFQFIGLLNPDGTVLELNQTALDFIGLEQAQVVGQPFWELPWWNRSAALQQQLKEATSQASQGEFIRYQVEATGVQGITITLDFSLKPVLDEQGRVILLIPEGRDISDRVSAQVQLQRTTERLQYLLSSSPAIIYSAKIFGDYRPTFMSENVQIILGYEAREFLENPTFWRDRIHPEDRDRLFGKISTLVSQRSVSEEYRFLHADGTYHWVDDRMRLVRDETGNATECVGYWIDITERKIAQQAFQASVRRYQTLAEASPVGIFHTDAEGNCLYVNQRWCEITGLSLAESLGPGWMSTLHPEDRSRVSQECHTASENQVPFKSEYRFLRPDGKITWVMGQTIAEINPDGTLKGYIGTISDISDRKLAENELLERSERDRAIFILFQRMRQTLELDQIFAATTEDLRQLLESDRVVVYRCPPEPDMNSIWESVGQEWVPLLAAPDGKPPEKHLRDQGLRDAEAALKAWNLTLEARDQRDRQPGPLYPHPSDFPGLVIPDLTQAPVNPDELSHLSRLQAQAYLIVPIFAHNQLWGLLAIYQNSGPRDWKQADVNIAIQIATQLGVALQQAQLLERTQKQAQALQKAAIAADTANRAKSEFLANMSHELRTPLNAILGFSQVMTRDASLNSQQGEQLRIINRAGEHLLDLINDILEMSKIEAGRTGFHEVSFDLLDLLENLETMLRLKAKSKGLQLDFEIDSQVPQFISTDEGKLRQVLLNILGNAIKFTKTGGVFLRVRALPDEGTPPGETVLGDRLKKLYFEIEDTGPGIAAHEMHRLFEPFSQTESGIKSGQGTGLGLPISQKFVELMGGQIQVRSTPNKGTVFSFELTPGQGEPVPCPQRRTKPRAIALAPNQPEYRILAVDDAFESRLLLITLFSGLGFSVRGAATGREALEIWENWDPHLIWMDMRMPDMDGFQATRLIKATPKGQNTVVIALTASAFEEDRQLVLAAGCNDFIHKPFREEVLLSKVVEHIGVRYIYDEPLESDSHNRIQGATEDSAFILEPQSFQVMPRDWVVRVYDAACQCSDDMILELIEEIPPENAPFAKALTELANNFQFETVMAFIKQETS</sequence>
<feature type="domain" description="PAC" evidence="13">
    <location>
        <begin position="1021"/>
        <end position="1073"/>
    </location>
</feature>
<dbReference type="SMART" id="SM00448">
    <property type="entry name" value="REC"/>
    <property type="match status" value="2"/>
</dbReference>
<feature type="domain" description="PAS" evidence="12">
    <location>
        <begin position="335"/>
        <end position="411"/>
    </location>
</feature>
<organism evidence="14 15">
    <name type="scientific">Laspinema palackyanum D2a</name>
    <dbReference type="NCBI Taxonomy" id="2953684"/>
    <lineage>
        <taxon>Bacteria</taxon>
        <taxon>Bacillati</taxon>
        <taxon>Cyanobacteriota</taxon>
        <taxon>Cyanophyceae</taxon>
        <taxon>Oscillatoriophycideae</taxon>
        <taxon>Oscillatoriales</taxon>
        <taxon>Laspinemataceae</taxon>
        <taxon>Laspinema</taxon>
        <taxon>Laspinema palackyanum</taxon>
    </lineage>
</organism>
<dbReference type="InterPro" id="IPR013655">
    <property type="entry name" value="PAS_fold_3"/>
</dbReference>
<evidence type="ECO:0000256" key="1">
    <source>
        <dbReference type="ARBA" id="ARBA00000085"/>
    </source>
</evidence>
<dbReference type="Gene3D" id="3.40.50.2300">
    <property type="match status" value="2"/>
</dbReference>
<dbReference type="InterPro" id="IPR003018">
    <property type="entry name" value="GAF"/>
</dbReference>
<dbReference type="PROSITE" id="PS50046">
    <property type="entry name" value="PHYTOCHROME_2"/>
    <property type="match status" value="1"/>
</dbReference>
<dbReference type="PROSITE" id="PS50113">
    <property type="entry name" value="PAC"/>
    <property type="match status" value="4"/>
</dbReference>
<dbReference type="PROSITE" id="PS50110">
    <property type="entry name" value="RESPONSE_REGULATORY"/>
    <property type="match status" value="2"/>
</dbReference>
<dbReference type="SMART" id="SM00387">
    <property type="entry name" value="HATPase_c"/>
    <property type="match status" value="1"/>
</dbReference>
<dbReference type="SMART" id="SM00388">
    <property type="entry name" value="HisKA"/>
    <property type="match status" value="1"/>
</dbReference>
<dbReference type="Proteomes" id="UP001525890">
    <property type="component" value="Unassembled WGS sequence"/>
</dbReference>
<dbReference type="InterPro" id="IPR005467">
    <property type="entry name" value="His_kinase_dom"/>
</dbReference>
<dbReference type="CDD" id="cd00082">
    <property type="entry name" value="HisKA"/>
    <property type="match status" value="1"/>
</dbReference>
<dbReference type="Pfam" id="PF08448">
    <property type="entry name" value="PAS_4"/>
    <property type="match status" value="1"/>
</dbReference>
<dbReference type="SMART" id="SM00086">
    <property type="entry name" value="PAC"/>
    <property type="match status" value="5"/>
</dbReference>
<dbReference type="SMART" id="SM00065">
    <property type="entry name" value="GAF"/>
    <property type="match status" value="4"/>
</dbReference>
<protein>
    <recommendedName>
        <fullName evidence="3">histidine kinase</fullName>
        <ecNumber evidence="3">2.7.13.3</ecNumber>
    </recommendedName>
</protein>
<comment type="catalytic activity">
    <reaction evidence="1">
        <text>ATP + protein L-histidine = ADP + protein N-phospho-L-histidine.</text>
        <dbReference type="EC" id="2.7.13.3"/>
    </reaction>
</comment>
<dbReference type="RefSeq" id="WP_368009043.1">
    <property type="nucleotide sequence ID" value="NZ_JAMXFF010000054.1"/>
</dbReference>
<feature type="domain" description="PAS" evidence="12">
    <location>
        <begin position="1203"/>
        <end position="1273"/>
    </location>
</feature>
<evidence type="ECO:0000256" key="8">
    <source>
        <dbReference type="PROSITE-ProRule" id="PRU00169"/>
    </source>
</evidence>
<feature type="domain" description="PAC" evidence="13">
    <location>
        <begin position="1276"/>
        <end position="1328"/>
    </location>
</feature>
<keyword evidence="7" id="KW-0902">Two-component regulatory system</keyword>
<proteinExistence type="inferred from homology"/>
<comment type="caution">
    <text evidence="14">The sequence shown here is derived from an EMBL/GenBank/DDBJ whole genome shotgun (WGS) entry which is preliminary data.</text>
</comment>
<dbReference type="SMART" id="SM00091">
    <property type="entry name" value="PAS"/>
    <property type="match status" value="5"/>
</dbReference>
<dbReference type="Gene3D" id="3.30.565.10">
    <property type="entry name" value="Histidine kinase-like ATPase, C-terminal domain"/>
    <property type="match status" value="1"/>
</dbReference>
<dbReference type="Gene3D" id="1.10.287.130">
    <property type="match status" value="1"/>
</dbReference>
<evidence type="ECO:0000259" key="12">
    <source>
        <dbReference type="PROSITE" id="PS50112"/>
    </source>
</evidence>
<feature type="domain" description="Response regulatory" evidence="11">
    <location>
        <begin position="9"/>
        <end position="125"/>
    </location>
</feature>
<evidence type="ECO:0000259" key="13">
    <source>
        <dbReference type="PROSITE" id="PS50113"/>
    </source>
</evidence>
<evidence type="ECO:0000256" key="7">
    <source>
        <dbReference type="ARBA" id="ARBA00023012"/>
    </source>
</evidence>
<comment type="similarity">
    <text evidence="2">In the N-terminal section; belongs to the phytochrome family.</text>
</comment>
<dbReference type="EMBL" id="JAMXFF010000054">
    <property type="protein sequence ID" value="MCT7969593.1"/>
    <property type="molecule type" value="Genomic_DNA"/>
</dbReference>
<dbReference type="Pfam" id="PF00072">
    <property type="entry name" value="Response_reg"/>
    <property type="match status" value="2"/>
</dbReference>
<dbReference type="Gene3D" id="3.30.450.20">
    <property type="entry name" value="PAS domain"/>
    <property type="match status" value="5"/>
</dbReference>
<evidence type="ECO:0000313" key="14">
    <source>
        <dbReference type="EMBL" id="MCT7969593.1"/>
    </source>
</evidence>
<dbReference type="InterPro" id="IPR004358">
    <property type="entry name" value="Sig_transdc_His_kin-like_C"/>
</dbReference>
<dbReference type="InterPro" id="IPR029016">
    <property type="entry name" value="GAF-like_dom_sf"/>
</dbReference>
<dbReference type="CDD" id="cd19920">
    <property type="entry name" value="REC_PA4781-like"/>
    <property type="match status" value="1"/>
</dbReference>
<dbReference type="PANTHER" id="PTHR43047">
    <property type="entry name" value="TWO-COMPONENT HISTIDINE PROTEIN KINASE"/>
    <property type="match status" value="1"/>
</dbReference>
<dbReference type="CDD" id="cd17546">
    <property type="entry name" value="REC_hyHK_CKI1_RcsC-like"/>
    <property type="match status" value="1"/>
</dbReference>
<keyword evidence="6" id="KW-0418">Kinase</keyword>
<keyword evidence="4 8" id="KW-0597">Phosphoprotein</keyword>
<dbReference type="SUPFAM" id="SSF55785">
    <property type="entry name" value="PYP-like sensor domain (PAS domain)"/>
    <property type="match status" value="5"/>
</dbReference>
<dbReference type="SUPFAM" id="SSF55874">
    <property type="entry name" value="ATPase domain of HSP90 chaperone/DNA topoisomerase II/histidine kinase"/>
    <property type="match status" value="1"/>
</dbReference>
<name>A0ABT2MXW1_9CYAN</name>
<dbReference type="PROSITE" id="PS50112">
    <property type="entry name" value="PAS"/>
    <property type="match status" value="5"/>
</dbReference>
<gene>
    <name evidence="14" type="ORF">NG799_25095</name>
</gene>
<dbReference type="InterPro" id="IPR036097">
    <property type="entry name" value="HisK_dim/P_sf"/>
</dbReference>
<dbReference type="InterPro" id="IPR036890">
    <property type="entry name" value="HATPase_C_sf"/>
</dbReference>
<feature type="domain" description="Response regulatory" evidence="11">
    <location>
        <begin position="1813"/>
        <end position="1929"/>
    </location>
</feature>
<feature type="domain" description="PAS" evidence="12">
    <location>
        <begin position="945"/>
        <end position="990"/>
    </location>
</feature>
<evidence type="ECO:0000259" key="10">
    <source>
        <dbReference type="PROSITE" id="PS50109"/>
    </source>
</evidence>
<feature type="domain" description="PAC" evidence="13">
    <location>
        <begin position="1150"/>
        <end position="1202"/>
    </location>
</feature>
<dbReference type="InterPro" id="IPR001789">
    <property type="entry name" value="Sig_transdc_resp-reg_receiver"/>
</dbReference>
<dbReference type="Gene3D" id="3.30.450.40">
    <property type="match status" value="4"/>
</dbReference>
<dbReference type="InterPro" id="IPR035965">
    <property type="entry name" value="PAS-like_dom_sf"/>
</dbReference>
<dbReference type="InterPro" id="IPR016132">
    <property type="entry name" value="Phyto_chromo_attachment"/>
</dbReference>
<dbReference type="InterPro" id="IPR000014">
    <property type="entry name" value="PAS"/>
</dbReference>
<evidence type="ECO:0000259" key="11">
    <source>
        <dbReference type="PROSITE" id="PS50110"/>
    </source>
</evidence>
<dbReference type="PRINTS" id="PR00344">
    <property type="entry name" value="BCTRLSENSOR"/>
</dbReference>
<dbReference type="InterPro" id="IPR003594">
    <property type="entry name" value="HATPase_dom"/>
</dbReference>
<dbReference type="Pfam" id="PF13426">
    <property type="entry name" value="PAS_9"/>
    <property type="match status" value="1"/>
</dbReference>
<evidence type="ECO:0000313" key="15">
    <source>
        <dbReference type="Proteomes" id="UP001525890"/>
    </source>
</evidence>
<dbReference type="InterPro" id="IPR001610">
    <property type="entry name" value="PAC"/>
</dbReference>
<keyword evidence="5" id="KW-0808">Transferase</keyword>
<dbReference type="Pfam" id="PF08447">
    <property type="entry name" value="PAS_3"/>
    <property type="match status" value="2"/>
</dbReference>
<dbReference type="InterPro" id="IPR011006">
    <property type="entry name" value="CheY-like_superfamily"/>
</dbReference>
<evidence type="ECO:0000256" key="2">
    <source>
        <dbReference type="ARBA" id="ARBA00006402"/>
    </source>
</evidence>
<feature type="domain" description="PAC" evidence="13">
    <location>
        <begin position="735"/>
        <end position="787"/>
    </location>
</feature>
<accession>A0ABT2MXW1</accession>
<dbReference type="SUPFAM" id="SSF47384">
    <property type="entry name" value="Homodimeric domain of signal transducing histidine kinase"/>
    <property type="match status" value="1"/>
</dbReference>
<feature type="modified residue" description="4-aspartylphosphate" evidence="8">
    <location>
        <position position="58"/>
    </location>
</feature>
<feature type="domain" description="Histidine kinase" evidence="10">
    <location>
        <begin position="1556"/>
        <end position="1787"/>
    </location>
</feature>
<dbReference type="NCBIfam" id="TIGR00229">
    <property type="entry name" value="sensory_box"/>
    <property type="match status" value="5"/>
</dbReference>
<feature type="domain" description="PAS" evidence="12">
    <location>
        <begin position="1074"/>
        <end position="1148"/>
    </location>
</feature>
<dbReference type="CDD" id="cd00130">
    <property type="entry name" value="PAS"/>
    <property type="match status" value="5"/>
</dbReference>
<dbReference type="Pfam" id="PF01590">
    <property type="entry name" value="GAF"/>
    <property type="match status" value="4"/>
</dbReference>
<dbReference type="Pfam" id="PF02518">
    <property type="entry name" value="HATPase_c"/>
    <property type="match status" value="1"/>
</dbReference>
<feature type="domain" description="Phytochrome chromophore attachment site" evidence="9">
    <location>
        <begin position="1348"/>
        <end position="1515"/>
    </location>
</feature>
<keyword evidence="15" id="KW-1185">Reference proteome</keyword>
<feature type="domain" description="PAS" evidence="12">
    <location>
        <begin position="661"/>
        <end position="731"/>
    </location>
</feature>
<dbReference type="Pfam" id="PF00989">
    <property type="entry name" value="PAS"/>
    <property type="match status" value="1"/>
</dbReference>
<dbReference type="Pfam" id="PF00512">
    <property type="entry name" value="HisKA"/>
    <property type="match status" value="1"/>
</dbReference>
<dbReference type="InterPro" id="IPR013656">
    <property type="entry name" value="PAS_4"/>
</dbReference>
<reference evidence="14 15" key="1">
    <citation type="journal article" date="2022" name="Front. Microbiol.">
        <title>High genomic differentiation and limited gene flow indicate recent cryptic speciation within the genus Laspinema (cyanobacteria).</title>
        <authorList>
            <person name="Stanojkovic A."/>
            <person name="Skoupy S."/>
            <person name="Skaloud P."/>
            <person name="Dvorak P."/>
        </authorList>
    </citation>
    <scope>NUCLEOTIDE SEQUENCE [LARGE SCALE GENOMIC DNA]</scope>
    <source>
        <strain evidence="14 15">D2a</strain>
    </source>
</reference>
<evidence type="ECO:0000259" key="9">
    <source>
        <dbReference type="PROSITE" id="PS50046"/>
    </source>
</evidence>
<dbReference type="InterPro" id="IPR013767">
    <property type="entry name" value="PAS_fold"/>
</dbReference>
<dbReference type="PROSITE" id="PS50109">
    <property type="entry name" value="HIS_KIN"/>
    <property type="match status" value="1"/>
</dbReference>
<evidence type="ECO:0000256" key="4">
    <source>
        <dbReference type="ARBA" id="ARBA00022553"/>
    </source>
</evidence>
<dbReference type="EC" id="2.7.13.3" evidence="3"/>
<dbReference type="SUPFAM" id="SSF52172">
    <property type="entry name" value="CheY-like"/>
    <property type="match status" value="2"/>
</dbReference>
<dbReference type="CDD" id="cd16922">
    <property type="entry name" value="HATPase_EvgS-ArcB-TorS-like"/>
    <property type="match status" value="1"/>
</dbReference>
<feature type="modified residue" description="4-aspartylphosphate" evidence="8">
    <location>
        <position position="1862"/>
    </location>
</feature>
<evidence type="ECO:0000256" key="6">
    <source>
        <dbReference type="ARBA" id="ARBA00022777"/>
    </source>
</evidence>
<dbReference type="InterPro" id="IPR003661">
    <property type="entry name" value="HisK_dim/P_dom"/>
</dbReference>
<dbReference type="PANTHER" id="PTHR43047:SF72">
    <property type="entry name" value="OSMOSENSING HISTIDINE PROTEIN KINASE SLN1"/>
    <property type="match status" value="1"/>
</dbReference>
<dbReference type="SUPFAM" id="SSF55781">
    <property type="entry name" value="GAF domain-like"/>
    <property type="match status" value="4"/>
</dbReference>